<comment type="caution">
    <text evidence="1">The sequence shown here is derived from an EMBL/GenBank/DDBJ whole genome shotgun (WGS) entry which is preliminary data.</text>
</comment>
<reference evidence="1 2" key="1">
    <citation type="journal article" date="2016" name="Nat. Commun.">
        <title>Thousands of microbial genomes shed light on interconnected biogeochemical processes in an aquifer system.</title>
        <authorList>
            <person name="Anantharaman K."/>
            <person name="Brown C.T."/>
            <person name="Hug L.A."/>
            <person name="Sharon I."/>
            <person name="Castelle C.J."/>
            <person name="Probst A.J."/>
            <person name="Thomas B.C."/>
            <person name="Singh A."/>
            <person name="Wilkins M.J."/>
            <person name="Karaoz U."/>
            <person name="Brodie E.L."/>
            <person name="Williams K.H."/>
            <person name="Hubbard S.S."/>
            <person name="Banfield J.F."/>
        </authorList>
    </citation>
    <scope>NUCLEOTIDE SEQUENCE [LARGE SCALE GENOMIC DNA]</scope>
</reference>
<proteinExistence type="predicted"/>
<name>A0A1G1YKJ9_9BACT</name>
<evidence type="ECO:0000313" key="2">
    <source>
        <dbReference type="Proteomes" id="UP000177376"/>
    </source>
</evidence>
<gene>
    <name evidence="1" type="ORF">A3A02_03440</name>
</gene>
<protein>
    <submittedName>
        <fullName evidence="1">Uncharacterized protein</fullName>
    </submittedName>
</protein>
<evidence type="ECO:0000313" key="1">
    <source>
        <dbReference type="EMBL" id="OGY51987.1"/>
    </source>
</evidence>
<dbReference type="EMBL" id="MHIM01000027">
    <property type="protein sequence ID" value="OGY51987.1"/>
    <property type="molecule type" value="Genomic_DNA"/>
</dbReference>
<accession>A0A1G1YKJ9</accession>
<dbReference type="AlphaFoldDB" id="A0A1G1YKJ9"/>
<dbReference type="Proteomes" id="UP000177376">
    <property type="component" value="Unassembled WGS sequence"/>
</dbReference>
<sequence>MNMSKKNEKREIKKDQLLPEWGFIRFCNEDQANTYVGGRMDINEHFLKAAEKDELIKPLLQIKEKQKQNDGTEKEVLVKYYSPYQIYILAELRKNILDEDGNLRAPDTIDWYKERPKEQRPRYISWGGGMSFWADNPKKRDREDDELWVGAHLVSDYLYRFLELLHSLEQPKEHYYLPIEKRRYWNNAPITEYDFTPLKNGKKLLSTYGLDEHKLNILRKNVGQFTEVIDPLAHWHYYIERHPEWKKDLLKGDASLAQDLYRLYHLLTEAWEALMGKKSEPIFEFIHKDFPHHPFWRPKVEYVGGEDIKALQYSVQQFKKWKLKKANKPFVSNNVADKIKKIEQELSDYEKKYGDRSYAGSYREVEPEKIIKVEDLGEREKRYATSILKQIKEQELNKKCDDEEKESWEEKVRNEISMAIMHGLGDLERELRQVFWDVSKQFNDRRSAAWQRINEWGSKWWWENREKLQGLSREEQLKLSREEMKKVRQEAKDWEERGSDFHNSVARYAEIVFCKMCRKKPVRQRSENPSSMWNKNSSLICDDCLADVRKNSLTTEDEWWKRVNQAEWKCKKCDKLLYKFVHGNILTALTRNNVPVKIEVEYGRAIMSAKCPQCRSENETLPVDWGWLP</sequence>
<organism evidence="1 2">
    <name type="scientific">Candidatus Buchananbacteria bacterium RIFCSPLOWO2_01_FULL_39_33</name>
    <dbReference type="NCBI Taxonomy" id="1797543"/>
    <lineage>
        <taxon>Bacteria</taxon>
        <taxon>Candidatus Buchananiibacteriota</taxon>
    </lineage>
</organism>